<feature type="region of interest" description="Disordered" evidence="1">
    <location>
        <begin position="668"/>
        <end position="716"/>
    </location>
</feature>
<feature type="compositionally biased region" description="Polar residues" evidence="1">
    <location>
        <begin position="248"/>
        <end position="257"/>
    </location>
</feature>
<sequence length="749" mass="83916">MEGSKSEHAADLTSKETLIKRYKLKPIWRLFMIVNLGLGAYMFVKPKKKTSGKEANIGVENDKAPVETLFEPATTSIPERPLYPVVREKKEPIPEDKQRELFKWILEEKRKIKPKDLEEKKRIDEEKAILKHPLTTLREKLIVTLQDAKGNEISHTGVETRLVIEKGVWDDTFLLEGGGIVRMKLQFVLSEEDRHRIRLTGLVDMVVKLVNEILAHKMYFIGRELALKKKHDELLNSEPRSPEYATAVDNSVASSSQPKHEVSDSRKRVFQSDLVATQFSLMSAPSTFSKSGKSCPDDREGTNSVLKHTSPNDPDKHQDSSSITPVSQGFVANLKEESHRSLGEKRGTESPPIDVPLKTIRSKEALYFGSSEPKVAANDKVPVKLKGIGDSVPEKQNLLDKTPSNVRNMITAFESSLNQDMKHKIRPPPIISETSSRLETEFPRKSLLLDEVMREKNRPEQSLPGRARSPYLTGDMQGASKNIREGEEHVGFVRPPSVATSSEGTGQLEEELRDAHFRTKETNAYLKNKLQVMGNAEIEKEHTSEALWRSLTGEKASISGRMFNEQLGKQSYSKLLARKKHSGGNLLISKSGKETDSKDPKRISIQGASGDAHFSSECYGAWIFPDEMRQLCITTAGTQILNLMGGFWTDTKGQPGKMSSSVAENLEEHSVHGDTGIKSKECKKTSQRHETSELQGSIDAETSRGPVEQNEKNEHENSVVPPLVFIQVMRVVIMIGFATLVLLTRQKTR</sequence>
<feature type="region of interest" description="Disordered" evidence="1">
    <location>
        <begin position="455"/>
        <end position="474"/>
    </location>
</feature>
<proteinExistence type="predicted"/>
<dbReference type="PANTHER" id="PTHR36810:SF1">
    <property type="entry name" value="OS05G0232200 PROTEIN"/>
    <property type="match status" value="1"/>
</dbReference>
<evidence type="ECO:0000313" key="4">
    <source>
        <dbReference type="Proteomes" id="UP001314170"/>
    </source>
</evidence>
<feature type="region of interest" description="Disordered" evidence="1">
    <location>
        <begin position="585"/>
        <end position="607"/>
    </location>
</feature>
<reference evidence="3 4" key="1">
    <citation type="submission" date="2024-01" db="EMBL/GenBank/DDBJ databases">
        <authorList>
            <person name="Waweru B."/>
        </authorList>
    </citation>
    <scope>NUCLEOTIDE SEQUENCE [LARGE SCALE GENOMIC DNA]</scope>
</reference>
<feature type="compositionally biased region" description="Basic and acidic residues" evidence="1">
    <location>
        <begin position="668"/>
        <end position="692"/>
    </location>
</feature>
<evidence type="ECO:0000256" key="2">
    <source>
        <dbReference type="SAM" id="Phobius"/>
    </source>
</evidence>
<keyword evidence="2" id="KW-0472">Membrane</keyword>
<keyword evidence="2" id="KW-1133">Transmembrane helix</keyword>
<name>A0AAV1SK82_9ROSI</name>
<dbReference type="Proteomes" id="UP001314170">
    <property type="component" value="Unassembled WGS sequence"/>
</dbReference>
<gene>
    <name evidence="3" type="ORF">DCAF_LOCUS24327</name>
</gene>
<feature type="compositionally biased region" description="Basic and acidic residues" evidence="1">
    <location>
        <begin position="258"/>
        <end position="267"/>
    </location>
</feature>
<dbReference type="AlphaFoldDB" id="A0AAV1SK82"/>
<keyword evidence="4" id="KW-1185">Reference proteome</keyword>
<feature type="transmembrane region" description="Helical" evidence="2">
    <location>
        <begin position="723"/>
        <end position="743"/>
    </location>
</feature>
<keyword evidence="2" id="KW-0812">Transmembrane</keyword>
<accession>A0AAV1SK82</accession>
<feature type="region of interest" description="Disordered" evidence="1">
    <location>
        <begin position="238"/>
        <end position="267"/>
    </location>
</feature>
<feature type="transmembrane region" description="Helical" evidence="2">
    <location>
        <begin position="27"/>
        <end position="44"/>
    </location>
</feature>
<feature type="compositionally biased region" description="Polar residues" evidence="1">
    <location>
        <begin position="302"/>
        <end position="312"/>
    </location>
</feature>
<comment type="caution">
    <text evidence="3">The sequence shown here is derived from an EMBL/GenBank/DDBJ whole genome shotgun (WGS) entry which is preliminary data.</text>
</comment>
<organism evidence="3 4">
    <name type="scientific">Dovyalis caffra</name>
    <dbReference type="NCBI Taxonomy" id="77055"/>
    <lineage>
        <taxon>Eukaryota</taxon>
        <taxon>Viridiplantae</taxon>
        <taxon>Streptophyta</taxon>
        <taxon>Embryophyta</taxon>
        <taxon>Tracheophyta</taxon>
        <taxon>Spermatophyta</taxon>
        <taxon>Magnoliopsida</taxon>
        <taxon>eudicotyledons</taxon>
        <taxon>Gunneridae</taxon>
        <taxon>Pentapetalae</taxon>
        <taxon>rosids</taxon>
        <taxon>fabids</taxon>
        <taxon>Malpighiales</taxon>
        <taxon>Salicaceae</taxon>
        <taxon>Flacourtieae</taxon>
        <taxon>Dovyalis</taxon>
    </lineage>
</organism>
<evidence type="ECO:0000313" key="3">
    <source>
        <dbReference type="EMBL" id="CAK7352644.1"/>
    </source>
</evidence>
<feature type="compositionally biased region" description="Basic and acidic residues" evidence="1">
    <location>
        <begin position="591"/>
        <end position="602"/>
    </location>
</feature>
<evidence type="ECO:0000256" key="1">
    <source>
        <dbReference type="SAM" id="MobiDB-lite"/>
    </source>
</evidence>
<dbReference type="EMBL" id="CAWUPB010001194">
    <property type="protein sequence ID" value="CAK7352644.1"/>
    <property type="molecule type" value="Genomic_DNA"/>
</dbReference>
<dbReference type="PANTHER" id="PTHR36810">
    <property type="entry name" value="BNACNNG47150D PROTEIN"/>
    <property type="match status" value="1"/>
</dbReference>
<feature type="region of interest" description="Disordered" evidence="1">
    <location>
        <begin position="336"/>
        <end position="355"/>
    </location>
</feature>
<feature type="compositionally biased region" description="Basic and acidic residues" evidence="1">
    <location>
        <begin position="336"/>
        <end position="348"/>
    </location>
</feature>
<protein>
    <submittedName>
        <fullName evidence="3">Uncharacterized protein</fullName>
    </submittedName>
</protein>
<feature type="region of interest" description="Disordered" evidence="1">
    <location>
        <begin position="285"/>
        <end position="324"/>
    </location>
</feature>